<comment type="caution">
    <text evidence="1">The sequence shown here is derived from an EMBL/GenBank/DDBJ whole genome shotgun (WGS) entry which is preliminary data.</text>
</comment>
<sequence length="427" mass="46356">MDAGRDQPLRFRPIWIGLSGPDPGGPSDARMPCPCPANVAPKSPQNTYRARSETKARQHTKRLLPIAYCLLPIVLAPPGNGHRLPMMQGSPAGLLRFEFASGMSRIVVTSSTGALVSLFVPLLVPIYPRARPTARSARSLRYIHSADNSSYSPYYRLRSSPFPSVLSSAACRPLQTTTISRSLRTMPDPVQRTDSPYHDPAVKGPRSQQLSSGLSRSPLQNDKMIPSNKVNKTALHPSGLEPSREREHTELEEELHEKAHIDYDRVAIIPNPSVAALYEDALVYEMGSAIASSGALTAYSGAKTGRSPSDKRIVKESSSENDIWWGPVNKPMAPEVRKASTAPSNTFFLFAKILARSSSVGFLLAGVRPRHILTLTCPATPLGVCFASATVNLVMRHALRHDKLPFPQSLGSSVSIGGGRLGKISER</sequence>
<reference evidence="1" key="1">
    <citation type="submission" date="2022-12" db="EMBL/GenBank/DDBJ databases">
        <title>Genome Sequence of Lasiodiplodia mahajangana.</title>
        <authorList>
            <person name="Buettner E."/>
        </authorList>
    </citation>
    <scope>NUCLEOTIDE SEQUENCE</scope>
    <source>
        <strain evidence="1">VT137</strain>
    </source>
</reference>
<accession>A0ACC2JD40</accession>
<evidence type="ECO:0000313" key="1">
    <source>
        <dbReference type="EMBL" id="KAJ8125289.1"/>
    </source>
</evidence>
<dbReference type="EMBL" id="JAPUUL010002453">
    <property type="protein sequence ID" value="KAJ8125289.1"/>
    <property type="molecule type" value="Genomic_DNA"/>
</dbReference>
<keyword evidence="2" id="KW-1185">Reference proteome</keyword>
<evidence type="ECO:0000313" key="2">
    <source>
        <dbReference type="Proteomes" id="UP001153332"/>
    </source>
</evidence>
<name>A0ACC2JD40_9PEZI</name>
<dbReference type="Proteomes" id="UP001153332">
    <property type="component" value="Unassembled WGS sequence"/>
</dbReference>
<gene>
    <name evidence="1" type="ORF">O1611_g8351</name>
</gene>
<organism evidence="1 2">
    <name type="scientific">Lasiodiplodia mahajangana</name>
    <dbReference type="NCBI Taxonomy" id="1108764"/>
    <lineage>
        <taxon>Eukaryota</taxon>
        <taxon>Fungi</taxon>
        <taxon>Dikarya</taxon>
        <taxon>Ascomycota</taxon>
        <taxon>Pezizomycotina</taxon>
        <taxon>Dothideomycetes</taxon>
        <taxon>Dothideomycetes incertae sedis</taxon>
        <taxon>Botryosphaeriales</taxon>
        <taxon>Botryosphaeriaceae</taxon>
        <taxon>Lasiodiplodia</taxon>
    </lineage>
</organism>
<protein>
    <submittedName>
        <fullName evidence="1">Uncharacterized protein</fullName>
    </submittedName>
</protein>
<proteinExistence type="predicted"/>